<feature type="region of interest" description="Disordered" evidence="1">
    <location>
        <begin position="282"/>
        <end position="350"/>
    </location>
</feature>
<feature type="region of interest" description="Disordered" evidence="1">
    <location>
        <begin position="363"/>
        <end position="383"/>
    </location>
</feature>
<dbReference type="GeneID" id="25914436"/>
<feature type="compositionally biased region" description="Low complexity" evidence="1">
    <location>
        <begin position="463"/>
        <end position="472"/>
    </location>
</feature>
<dbReference type="EMBL" id="KQ245526">
    <property type="protein sequence ID" value="KNC73510.1"/>
    <property type="molecule type" value="Genomic_DNA"/>
</dbReference>
<evidence type="ECO:0000313" key="2">
    <source>
        <dbReference type="EMBL" id="KNC73510.1"/>
    </source>
</evidence>
<feature type="compositionally biased region" description="Gly residues" evidence="1">
    <location>
        <begin position="171"/>
        <end position="184"/>
    </location>
</feature>
<feature type="compositionally biased region" description="Basic and acidic residues" evidence="1">
    <location>
        <begin position="206"/>
        <end position="217"/>
    </location>
</feature>
<reference evidence="2 3" key="1">
    <citation type="submission" date="2011-02" db="EMBL/GenBank/DDBJ databases">
        <title>The Genome Sequence of Sphaeroforma arctica JP610.</title>
        <authorList>
            <consortium name="The Broad Institute Genome Sequencing Platform"/>
            <person name="Russ C."/>
            <person name="Cuomo C."/>
            <person name="Young S.K."/>
            <person name="Zeng Q."/>
            <person name="Gargeya S."/>
            <person name="Alvarado L."/>
            <person name="Berlin A."/>
            <person name="Chapman S.B."/>
            <person name="Chen Z."/>
            <person name="Freedman E."/>
            <person name="Gellesch M."/>
            <person name="Goldberg J."/>
            <person name="Griggs A."/>
            <person name="Gujja S."/>
            <person name="Heilman E."/>
            <person name="Heiman D."/>
            <person name="Howarth C."/>
            <person name="Mehta T."/>
            <person name="Neiman D."/>
            <person name="Pearson M."/>
            <person name="Roberts A."/>
            <person name="Saif S."/>
            <person name="Shea T."/>
            <person name="Shenoy N."/>
            <person name="Sisk P."/>
            <person name="Stolte C."/>
            <person name="Sykes S."/>
            <person name="White J."/>
            <person name="Yandava C."/>
            <person name="Burger G."/>
            <person name="Gray M.W."/>
            <person name="Holland P.W.H."/>
            <person name="King N."/>
            <person name="Lang F.B.F."/>
            <person name="Roger A.J."/>
            <person name="Ruiz-Trillo I."/>
            <person name="Haas B."/>
            <person name="Nusbaum C."/>
            <person name="Birren B."/>
        </authorList>
    </citation>
    <scope>NUCLEOTIDE SEQUENCE [LARGE SCALE GENOMIC DNA]</scope>
    <source>
        <strain evidence="2 3">JP610</strain>
    </source>
</reference>
<feature type="region of interest" description="Disordered" evidence="1">
    <location>
        <begin position="412"/>
        <end position="521"/>
    </location>
</feature>
<feature type="compositionally biased region" description="Polar residues" evidence="1">
    <location>
        <begin position="187"/>
        <end position="205"/>
    </location>
</feature>
<feature type="compositionally biased region" description="Polar residues" evidence="1">
    <location>
        <begin position="506"/>
        <end position="518"/>
    </location>
</feature>
<keyword evidence="3" id="KW-1185">Reference proteome</keyword>
<feature type="compositionally biased region" description="Polar residues" evidence="1">
    <location>
        <begin position="146"/>
        <end position="155"/>
    </location>
</feature>
<feature type="compositionally biased region" description="Low complexity" evidence="1">
    <location>
        <begin position="422"/>
        <end position="440"/>
    </location>
</feature>
<sequence length="570" mass="56758">MRLVGDTSLLLSNQNQPTASNVNPVPSTGLLANQNTAISTANTAGGGSTNPNGRNKTQPPAQSKTLSARQWAMLYEDLVQFLNAVLSPLVYVGEGQGFASLLETRVRVGMEPPEMEEMKPILMPIVPNSAGGMANTLAPNPNSIGTLTNPNSATHMSIAPGGTYQTLSDTGGSGDGVNGHGSGTGNATQTPGSGTNTPVGPTHSDSTGDKSHTETFTRDMGQGQQSTLKHATTAPMGHAAQRTAGHASTGHASTGARVNVPVRLALSSQSDTHGPSALAANAAADLTTSRNTTPDATGNGRGTANNAEVHGDTCLKDIPSPTSGNKDRKTGTDGPNGEACDMKPVGHKPRKVGQSLVMDLADDESDPAEDAEKGVNADPPVSTTIGVDATARLHMALDHTPESTAEVLDRANRNSGTNAPGAASSHSDSASTAQAPSTSSGSGGPAAGNAGASIGTGNGTGSTGATAPAGVPGTPGAGSGGGGGLGVGTGTGMGTNYPGIGLGNPGSASTTPNSTSQVPKGRCSLREVVFVTCKAGPASFNLTNTDAYNFATTFEIDRPMAKDQSGHATG</sequence>
<protein>
    <submittedName>
        <fullName evidence="2">Uncharacterized protein</fullName>
    </submittedName>
</protein>
<dbReference type="AlphaFoldDB" id="A0A0L0F9W9"/>
<dbReference type="Proteomes" id="UP000054560">
    <property type="component" value="Unassembled WGS sequence"/>
</dbReference>
<organism evidence="2 3">
    <name type="scientific">Sphaeroforma arctica JP610</name>
    <dbReference type="NCBI Taxonomy" id="667725"/>
    <lineage>
        <taxon>Eukaryota</taxon>
        <taxon>Ichthyosporea</taxon>
        <taxon>Ichthyophonida</taxon>
        <taxon>Sphaeroforma</taxon>
    </lineage>
</organism>
<accession>A0A0L0F9W9</accession>
<proteinExistence type="predicted"/>
<name>A0A0L0F9W9_9EUKA</name>
<gene>
    <name evidence="2" type="ORF">SARC_13932</name>
</gene>
<evidence type="ECO:0000313" key="3">
    <source>
        <dbReference type="Proteomes" id="UP000054560"/>
    </source>
</evidence>
<evidence type="ECO:0000256" key="1">
    <source>
        <dbReference type="SAM" id="MobiDB-lite"/>
    </source>
</evidence>
<feature type="compositionally biased region" description="Polar residues" evidence="1">
    <location>
        <begin position="286"/>
        <end position="306"/>
    </location>
</feature>
<dbReference type="RefSeq" id="XP_014147412.1">
    <property type="nucleotide sequence ID" value="XM_014291937.1"/>
</dbReference>
<feature type="region of interest" description="Disordered" evidence="1">
    <location>
        <begin position="40"/>
        <end position="64"/>
    </location>
</feature>
<feature type="region of interest" description="Disordered" evidence="1">
    <location>
        <begin position="146"/>
        <end position="253"/>
    </location>
</feature>
<feature type="compositionally biased region" description="Gly residues" evidence="1">
    <location>
        <begin position="473"/>
        <end position="493"/>
    </location>
</feature>